<dbReference type="OrthoDB" id="8657476at2"/>
<evidence type="ECO:0000313" key="2">
    <source>
        <dbReference type="EMBL" id="OAB38861.1"/>
    </source>
</evidence>
<gene>
    <name evidence="2" type="ORF">PGLA_19575</name>
</gene>
<dbReference type="AlphaFoldDB" id="A0A168I4J7"/>
<protein>
    <recommendedName>
        <fullName evidence="1">Knr4/Smi1-like domain-containing protein</fullName>
    </recommendedName>
</protein>
<dbReference type="SUPFAM" id="SSF160631">
    <property type="entry name" value="SMI1/KNR4-like"/>
    <property type="match status" value="1"/>
</dbReference>
<name>A0A168I4J7_9BACL</name>
<accession>A0A168I4J7</accession>
<dbReference type="Pfam" id="PF14568">
    <property type="entry name" value="SUKH_6"/>
    <property type="match status" value="1"/>
</dbReference>
<dbReference type="Proteomes" id="UP000076967">
    <property type="component" value="Unassembled WGS sequence"/>
</dbReference>
<sequence length="145" mass="16874">MGVSRWLFVDGPVEENIMNTVEKSFGVSFLSDYKECVIKFNGGYPEPNKFDFDNGIQGVFNDLISFTNEDLNIQMFYNFNLDTFTRGIVPFARDPFGNLLCFDYRESKKEPQIIFYNHEESDFVLICNSFTELLGRMYSIEDEEG</sequence>
<dbReference type="SMART" id="SM00860">
    <property type="entry name" value="SMI1_KNR4"/>
    <property type="match status" value="1"/>
</dbReference>
<evidence type="ECO:0000259" key="1">
    <source>
        <dbReference type="SMART" id="SM00860"/>
    </source>
</evidence>
<proteinExistence type="predicted"/>
<organism evidence="2 3">
    <name type="scientific">Paenibacillus glacialis</name>
    <dbReference type="NCBI Taxonomy" id="494026"/>
    <lineage>
        <taxon>Bacteria</taxon>
        <taxon>Bacillati</taxon>
        <taxon>Bacillota</taxon>
        <taxon>Bacilli</taxon>
        <taxon>Bacillales</taxon>
        <taxon>Paenibacillaceae</taxon>
        <taxon>Paenibacillus</taxon>
    </lineage>
</organism>
<comment type="caution">
    <text evidence="2">The sequence shown here is derived from an EMBL/GenBank/DDBJ whole genome shotgun (WGS) entry which is preliminary data.</text>
</comment>
<reference evidence="2 3" key="1">
    <citation type="submission" date="2016-03" db="EMBL/GenBank/DDBJ databases">
        <title>Draft genome sequence of Paenibacillus glacialis DSM 22343.</title>
        <authorList>
            <person name="Shin S.-K."/>
            <person name="Yi H."/>
        </authorList>
    </citation>
    <scope>NUCLEOTIDE SEQUENCE [LARGE SCALE GENOMIC DNA]</scope>
    <source>
        <strain evidence="2 3">DSM 22343</strain>
    </source>
</reference>
<dbReference type="Gene3D" id="3.40.1580.10">
    <property type="entry name" value="SMI1/KNR4-like"/>
    <property type="match status" value="1"/>
</dbReference>
<dbReference type="InterPro" id="IPR018958">
    <property type="entry name" value="Knr4/Smi1-like_dom"/>
</dbReference>
<evidence type="ECO:0000313" key="3">
    <source>
        <dbReference type="Proteomes" id="UP000076967"/>
    </source>
</evidence>
<dbReference type="EMBL" id="LVJH01000047">
    <property type="protein sequence ID" value="OAB38861.1"/>
    <property type="molecule type" value="Genomic_DNA"/>
</dbReference>
<keyword evidence="3" id="KW-1185">Reference proteome</keyword>
<dbReference type="InterPro" id="IPR037883">
    <property type="entry name" value="Knr4/Smi1-like_sf"/>
</dbReference>
<feature type="domain" description="Knr4/Smi1-like" evidence="1">
    <location>
        <begin position="12"/>
        <end position="136"/>
    </location>
</feature>